<comment type="caution">
    <text evidence="2">The sequence shown here is derived from an EMBL/GenBank/DDBJ whole genome shotgun (WGS) entry which is preliminary data.</text>
</comment>
<dbReference type="EMBL" id="JARKIE010000081">
    <property type="protein sequence ID" value="KAJ7688170.1"/>
    <property type="molecule type" value="Genomic_DNA"/>
</dbReference>
<name>A0AAD7GHG0_MYCRO</name>
<dbReference type="AlphaFoldDB" id="A0AAD7GHG0"/>
<dbReference type="Proteomes" id="UP001221757">
    <property type="component" value="Unassembled WGS sequence"/>
</dbReference>
<evidence type="ECO:0000313" key="3">
    <source>
        <dbReference type="Proteomes" id="UP001221757"/>
    </source>
</evidence>
<evidence type="ECO:0000313" key="2">
    <source>
        <dbReference type="EMBL" id="KAJ7688170.1"/>
    </source>
</evidence>
<proteinExistence type="predicted"/>
<protein>
    <submittedName>
        <fullName evidence="2">Uncharacterized protein</fullName>
    </submittedName>
</protein>
<keyword evidence="3" id="KW-1185">Reference proteome</keyword>
<organism evidence="2 3">
    <name type="scientific">Mycena rosella</name>
    <name type="common">Pink bonnet</name>
    <name type="synonym">Agaricus rosellus</name>
    <dbReference type="NCBI Taxonomy" id="1033263"/>
    <lineage>
        <taxon>Eukaryota</taxon>
        <taxon>Fungi</taxon>
        <taxon>Dikarya</taxon>
        <taxon>Basidiomycota</taxon>
        <taxon>Agaricomycotina</taxon>
        <taxon>Agaricomycetes</taxon>
        <taxon>Agaricomycetidae</taxon>
        <taxon>Agaricales</taxon>
        <taxon>Marasmiineae</taxon>
        <taxon>Mycenaceae</taxon>
        <taxon>Mycena</taxon>
    </lineage>
</organism>
<gene>
    <name evidence="2" type="ORF">B0H17DRAFT_1135820</name>
</gene>
<sequence length="258" mass="27722">MQQTQESRIRKILSHSDKSVEESAGNNDNAAHDAVGATGSAQEITFVAGRNRRLPGSADLLLEIVTNIFACWARGLPGPMGQHRLQRFWERLGASTALCHRCALPALDLAVVTAAEMDWVCGGKAGPRRSTFCVHGAAWKALSASRDSACCAGASVQHTIECTRCRVPLPASMSAGSTLQSHANSGAVWRRKKVVRHRPEDVRHIEIQEDHAGEESSRRRHRQAAIATELQKVQGAGAAVAQLSKKVLFASSTPGSGY</sequence>
<reference evidence="2" key="1">
    <citation type="submission" date="2023-03" db="EMBL/GenBank/DDBJ databases">
        <title>Massive genome expansion in bonnet fungi (Mycena s.s.) driven by repeated elements and novel gene families across ecological guilds.</title>
        <authorList>
            <consortium name="Lawrence Berkeley National Laboratory"/>
            <person name="Harder C.B."/>
            <person name="Miyauchi S."/>
            <person name="Viragh M."/>
            <person name="Kuo A."/>
            <person name="Thoen E."/>
            <person name="Andreopoulos B."/>
            <person name="Lu D."/>
            <person name="Skrede I."/>
            <person name="Drula E."/>
            <person name="Henrissat B."/>
            <person name="Morin E."/>
            <person name="Kohler A."/>
            <person name="Barry K."/>
            <person name="LaButti K."/>
            <person name="Morin E."/>
            <person name="Salamov A."/>
            <person name="Lipzen A."/>
            <person name="Mereny Z."/>
            <person name="Hegedus B."/>
            <person name="Baldrian P."/>
            <person name="Stursova M."/>
            <person name="Weitz H."/>
            <person name="Taylor A."/>
            <person name="Grigoriev I.V."/>
            <person name="Nagy L.G."/>
            <person name="Martin F."/>
            <person name="Kauserud H."/>
        </authorList>
    </citation>
    <scope>NUCLEOTIDE SEQUENCE</scope>
    <source>
        <strain evidence="2">CBHHK067</strain>
    </source>
</reference>
<feature type="region of interest" description="Disordered" evidence="1">
    <location>
        <begin position="1"/>
        <end position="33"/>
    </location>
</feature>
<evidence type="ECO:0000256" key="1">
    <source>
        <dbReference type="SAM" id="MobiDB-lite"/>
    </source>
</evidence>
<accession>A0AAD7GHG0</accession>